<dbReference type="SMART" id="SM01394">
    <property type="entry name" value="S_100"/>
    <property type="match status" value="1"/>
</dbReference>
<reference evidence="2" key="3">
    <citation type="submission" date="2025-09" db="UniProtKB">
        <authorList>
            <consortium name="Ensembl"/>
        </authorList>
    </citation>
    <scope>IDENTIFICATION</scope>
</reference>
<proteinExistence type="predicted"/>
<evidence type="ECO:0000313" key="2">
    <source>
        <dbReference type="Ensembl" id="ENSSFAP00005011545.1"/>
    </source>
</evidence>
<feature type="domain" description="S100/CaBP-9k-type calcium binding subdomain" evidence="1">
    <location>
        <begin position="8"/>
        <end position="47"/>
    </location>
</feature>
<reference evidence="2" key="1">
    <citation type="submission" date="2019-06" db="EMBL/GenBank/DDBJ databases">
        <authorList>
            <consortium name="Wellcome Sanger Institute Data Sharing"/>
        </authorList>
    </citation>
    <scope>NUCLEOTIDE SEQUENCE [LARGE SCALE GENOMIC DNA]</scope>
</reference>
<sequence length="103" mass="11609">MDTKYSDLELALNTLVTQFHQAAGDGPTMSTTQFQTMVSKQLPVVSKAMEEEDGLGKLLQQMEVQSDQDISFDHFWKLINDQAVQLFGATYREKSTKCSCLLQ</sequence>
<accession>A0A672G3H0</accession>
<dbReference type="AlphaFoldDB" id="A0A672G3H0"/>
<reference evidence="2" key="2">
    <citation type="submission" date="2025-08" db="UniProtKB">
        <authorList>
            <consortium name="Ensembl"/>
        </authorList>
    </citation>
    <scope>IDENTIFICATION</scope>
</reference>
<dbReference type="InterPro" id="IPR013787">
    <property type="entry name" value="S100_Ca-bd_sub"/>
</dbReference>
<dbReference type="Proteomes" id="UP000472267">
    <property type="component" value="Chromosome 11"/>
</dbReference>
<dbReference type="InParanoid" id="A0A672G3H0"/>
<dbReference type="SUPFAM" id="SSF47473">
    <property type="entry name" value="EF-hand"/>
    <property type="match status" value="1"/>
</dbReference>
<keyword evidence="3" id="KW-1185">Reference proteome</keyword>
<protein>
    <recommendedName>
        <fullName evidence="1">S100/CaBP-9k-type calcium binding subdomain domain-containing protein</fullName>
    </recommendedName>
</protein>
<organism evidence="2 3">
    <name type="scientific">Salarias fasciatus</name>
    <name type="common">Jewelled blenny</name>
    <name type="synonym">Blennius fasciatus</name>
    <dbReference type="NCBI Taxonomy" id="181472"/>
    <lineage>
        <taxon>Eukaryota</taxon>
        <taxon>Metazoa</taxon>
        <taxon>Chordata</taxon>
        <taxon>Craniata</taxon>
        <taxon>Vertebrata</taxon>
        <taxon>Euteleostomi</taxon>
        <taxon>Actinopterygii</taxon>
        <taxon>Neopterygii</taxon>
        <taxon>Teleostei</taxon>
        <taxon>Neoteleostei</taxon>
        <taxon>Acanthomorphata</taxon>
        <taxon>Ovalentaria</taxon>
        <taxon>Blenniimorphae</taxon>
        <taxon>Blenniiformes</taxon>
        <taxon>Blennioidei</taxon>
        <taxon>Blenniidae</taxon>
        <taxon>Salariinae</taxon>
        <taxon>Salarias</taxon>
    </lineage>
</organism>
<dbReference type="InterPro" id="IPR011992">
    <property type="entry name" value="EF-hand-dom_pair"/>
</dbReference>
<dbReference type="Gene3D" id="1.10.238.10">
    <property type="entry name" value="EF-hand"/>
    <property type="match status" value="1"/>
</dbReference>
<evidence type="ECO:0000313" key="3">
    <source>
        <dbReference type="Proteomes" id="UP000472267"/>
    </source>
</evidence>
<name>A0A672G3H0_SALFA</name>
<evidence type="ECO:0000259" key="1">
    <source>
        <dbReference type="SMART" id="SM01394"/>
    </source>
</evidence>
<dbReference type="OMA" id="VKCTCLL"/>
<dbReference type="Ensembl" id="ENSSFAT00005012030.1">
    <property type="protein sequence ID" value="ENSSFAP00005011545.1"/>
    <property type="gene ID" value="ENSSFAG00005006438.1"/>
</dbReference>